<keyword evidence="3" id="KW-1185">Reference proteome</keyword>
<feature type="compositionally biased region" description="Polar residues" evidence="1">
    <location>
        <begin position="75"/>
        <end position="93"/>
    </location>
</feature>
<dbReference type="RefSeq" id="WP_204075878.1">
    <property type="nucleotide sequence ID" value="NZ_BAABHI010000026.1"/>
</dbReference>
<reference evidence="2 3" key="1">
    <citation type="submission" date="2021-01" db="EMBL/GenBank/DDBJ databases">
        <title>Whole genome shotgun sequence of Planotetraspora phitsanulokensis NBRC 104273.</title>
        <authorList>
            <person name="Komaki H."/>
            <person name="Tamura T."/>
        </authorList>
    </citation>
    <scope>NUCLEOTIDE SEQUENCE [LARGE SCALE GENOMIC DNA]</scope>
    <source>
        <strain evidence="2 3">NBRC 104273</strain>
    </source>
</reference>
<protein>
    <submittedName>
        <fullName evidence="2">Uncharacterized protein</fullName>
    </submittedName>
</protein>
<feature type="region of interest" description="Disordered" evidence="1">
    <location>
        <begin position="43"/>
        <end position="111"/>
    </location>
</feature>
<evidence type="ECO:0000256" key="1">
    <source>
        <dbReference type="SAM" id="MobiDB-lite"/>
    </source>
</evidence>
<sequence length="111" mass="11731">MFFFIAAGCIALAYLALLAATVIRMRVTGPKVRAEIRARMAPFHYRPDGPHGPTAVIPTRNSHAARTDVTRSDRASSPTTPDSTQGATPSAKTTAAPCHPATVNGHEVHTA</sequence>
<evidence type="ECO:0000313" key="2">
    <source>
        <dbReference type="EMBL" id="GII40336.1"/>
    </source>
</evidence>
<comment type="caution">
    <text evidence="2">The sequence shown here is derived from an EMBL/GenBank/DDBJ whole genome shotgun (WGS) entry which is preliminary data.</text>
</comment>
<organism evidence="2 3">
    <name type="scientific">Planotetraspora phitsanulokensis</name>
    <dbReference type="NCBI Taxonomy" id="575192"/>
    <lineage>
        <taxon>Bacteria</taxon>
        <taxon>Bacillati</taxon>
        <taxon>Actinomycetota</taxon>
        <taxon>Actinomycetes</taxon>
        <taxon>Streptosporangiales</taxon>
        <taxon>Streptosporangiaceae</taxon>
        <taxon>Planotetraspora</taxon>
    </lineage>
</organism>
<feature type="compositionally biased region" description="Basic and acidic residues" evidence="1">
    <location>
        <begin position="65"/>
        <end position="74"/>
    </location>
</feature>
<gene>
    <name evidence="2" type="ORF">Pph01_53390</name>
</gene>
<evidence type="ECO:0000313" key="3">
    <source>
        <dbReference type="Proteomes" id="UP000622547"/>
    </source>
</evidence>
<dbReference type="AlphaFoldDB" id="A0A8J3UBJ7"/>
<dbReference type="EMBL" id="BOOP01000025">
    <property type="protein sequence ID" value="GII40336.1"/>
    <property type="molecule type" value="Genomic_DNA"/>
</dbReference>
<dbReference type="Proteomes" id="UP000622547">
    <property type="component" value="Unassembled WGS sequence"/>
</dbReference>
<proteinExistence type="predicted"/>
<name>A0A8J3UBJ7_9ACTN</name>
<accession>A0A8J3UBJ7</accession>